<evidence type="ECO:0000313" key="1">
    <source>
        <dbReference type="EMBL" id="SHI59554.1"/>
    </source>
</evidence>
<proteinExistence type="predicted"/>
<dbReference type="InterPro" id="IPR017850">
    <property type="entry name" value="Alkaline_phosphatase_core_sf"/>
</dbReference>
<comment type="caution">
    <text evidence="1">The sequence shown here is derived from an EMBL/GenBank/DDBJ whole genome shotgun (WGS) entry which is preliminary data.</text>
</comment>
<evidence type="ECO:0000313" key="2">
    <source>
        <dbReference type="Proteomes" id="UP000184390"/>
    </source>
</evidence>
<organism evidence="1 2">
    <name type="scientific">Actinomyces denticolens</name>
    <dbReference type="NCBI Taxonomy" id="52767"/>
    <lineage>
        <taxon>Bacteria</taxon>
        <taxon>Bacillati</taxon>
        <taxon>Actinomycetota</taxon>
        <taxon>Actinomycetes</taxon>
        <taxon>Actinomycetales</taxon>
        <taxon>Actinomycetaceae</taxon>
        <taxon>Actinomyces</taxon>
    </lineage>
</organism>
<keyword evidence="2" id="KW-1185">Reference proteome</keyword>
<dbReference type="Proteomes" id="UP000184390">
    <property type="component" value="Unassembled WGS sequence"/>
</dbReference>
<dbReference type="InterPro" id="IPR002591">
    <property type="entry name" value="Phosphodiest/P_Trfase"/>
</dbReference>
<dbReference type="EMBL" id="FQYL01000003">
    <property type="protein sequence ID" value="SHI59554.1"/>
    <property type="molecule type" value="Genomic_DNA"/>
</dbReference>
<dbReference type="PANTHER" id="PTHR10151">
    <property type="entry name" value="ECTONUCLEOTIDE PYROPHOSPHATASE/PHOSPHODIESTERASE"/>
    <property type="match status" value="1"/>
</dbReference>
<dbReference type="RefSeq" id="WP_073451768.1">
    <property type="nucleotide sequence ID" value="NZ_BDIO01000006.1"/>
</dbReference>
<gene>
    <name evidence="1" type="ORF">SAMN05216246_10392</name>
</gene>
<sequence length="441" mass="46083">MTTARNPVDRPAAAPVPHLREVLGAAALASGLVLADGPEGALTSAQARDAAERWGLVPDGGAGGEGAGPVQALPTVVVLVDGLGLDQLRERRGHAPALRALLADSEADAREGRGPGPEAVTCRPTTTAAALTALGTGALPGTTGMVGYSVRNPLLPPASVGDAPDASDLLSLISWEGRCPDPRAWQDVPTIFERLRRADGPAGERPPAVTIGPARFAGSGLTEAGLRGAPHIGADAMESRAGHAVEALRRGVPLVYLYVGELDHAGHAHGWRSEKWLTQLERLDALVADLRRRVPHGTRIMLTADHGMVDTDDEHRLLITDSPGLLRDVACVAGEPRLTHLYVGGRDDAERAERAAAVAERWRAELGEQALWIGTRDEAGEHLGPLNERARGVTGDVLVAAAGTWVVLDPRVHANAVLGMPGVHGSFTGAETRIPLLITCV</sequence>
<name>A0ABY1I7C2_9ACTO</name>
<dbReference type="Pfam" id="PF01663">
    <property type="entry name" value="Phosphodiest"/>
    <property type="match status" value="1"/>
</dbReference>
<dbReference type="Gene3D" id="3.40.720.10">
    <property type="entry name" value="Alkaline Phosphatase, subunit A"/>
    <property type="match status" value="1"/>
</dbReference>
<reference evidence="1 2" key="1">
    <citation type="submission" date="2016-11" db="EMBL/GenBank/DDBJ databases">
        <authorList>
            <person name="Varghese N."/>
            <person name="Submissions S."/>
        </authorList>
    </citation>
    <scope>NUCLEOTIDE SEQUENCE [LARGE SCALE GENOMIC DNA]</scope>
    <source>
        <strain evidence="1 2">PA</strain>
    </source>
</reference>
<accession>A0ABY1I7C2</accession>
<dbReference type="SUPFAM" id="SSF53649">
    <property type="entry name" value="Alkaline phosphatase-like"/>
    <property type="match status" value="1"/>
</dbReference>
<dbReference type="PANTHER" id="PTHR10151:SF120">
    <property type="entry name" value="BIS(5'-ADENOSYL)-TRIPHOSPHATASE"/>
    <property type="match status" value="1"/>
</dbReference>
<protein>
    <submittedName>
        <fullName evidence="1">Type I phosphodiesterase / nucleotide pyrophosphatase</fullName>
    </submittedName>
</protein>